<keyword evidence="1" id="KW-0472">Membrane</keyword>
<feature type="transmembrane region" description="Helical" evidence="1">
    <location>
        <begin position="83"/>
        <end position="104"/>
    </location>
</feature>
<evidence type="ECO:0000313" key="3">
    <source>
        <dbReference type="Proteomes" id="UP000078200"/>
    </source>
</evidence>
<keyword evidence="1" id="KW-1133">Transmembrane helix</keyword>
<accession>A0A1A9V468</accession>
<dbReference type="AlphaFoldDB" id="A0A1A9V468"/>
<dbReference type="VEuPathDB" id="VectorBase:GAUT025319"/>
<organism evidence="2 3">
    <name type="scientific">Glossina austeni</name>
    <name type="common">Savannah tsetse fly</name>
    <dbReference type="NCBI Taxonomy" id="7395"/>
    <lineage>
        <taxon>Eukaryota</taxon>
        <taxon>Metazoa</taxon>
        <taxon>Ecdysozoa</taxon>
        <taxon>Arthropoda</taxon>
        <taxon>Hexapoda</taxon>
        <taxon>Insecta</taxon>
        <taxon>Pterygota</taxon>
        <taxon>Neoptera</taxon>
        <taxon>Endopterygota</taxon>
        <taxon>Diptera</taxon>
        <taxon>Brachycera</taxon>
        <taxon>Muscomorpha</taxon>
        <taxon>Hippoboscoidea</taxon>
        <taxon>Glossinidae</taxon>
        <taxon>Glossina</taxon>
    </lineage>
</organism>
<keyword evidence="1" id="KW-0812">Transmembrane</keyword>
<sequence length="118" mass="12950">MTDEDLNRKYRKRSELCNKLTQLTTKSEINIENNPTVNIMPIASPTPPLEESKNYYHFNQNDGSSRGAGEGLATVSSIGVGEAIGIILTVGLFSILISDLVVSYNTMQPNLGLKTKVY</sequence>
<evidence type="ECO:0000313" key="2">
    <source>
        <dbReference type="EnsemblMetazoa" id="GAUT025319-PA"/>
    </source>
</evidence>
<protein>
    <submittedName>
        <fullName evidence="2">Uncharacterized protein</fullName>
    </submittedName>
</protein>
<proteinExistence type="predicted"/>
<dbReference type="EnsemblMetazoa" id="GAUT025319-RA">
    <property type="protein sequence ID" value="GAUT025319-PA"/>
    <property type="gene ID" value="GAUT025319"/>
</dbReference>
<name>A0A1A9V468_GLOAU</name>
<evidence type="ECO:0000256" key="1">
    <source>
        <dbReference type="SAM" id="Phobius"/>
    </source>
</evidence>
<reference evidence="2" key="1">
    <citation type="submission" date="2020-05" db="UniProtKB">
        <authorList>
            <consortium name="EnsemblMetazoa"/>
        </authorList>
    </citation>
    <scope>IDENTIFICATION</scope>
    <source>
        <strain evidence="2">TTRI</strain>
    </source>
</reference>
<keyword evidence="3" id="KW-1185">Reference proteome</keyword>
<dbReference type="Proteomes" id="UP000078200">
    <property type="component" value="Unassembled WGS sequence"/>
</dbReference>